<evidence type="ECO:0008006" key="3">
    <source>
        <dbReference type="Google" id="ProtNLM"/>
    </source>
</evidence>
<dbReference type="GeneID" id="26625107"/>
<dbReference type="KEGG" id="vg:26625107"/>
<dbReference type="Gene3D" id="3.40.50.2000">
    <property type="entry name" value="Glycogen Phosphorylase B"/>
    <property type="match status" value="1"/>
</dbReference>
<dbReference type="OrthoDB" id="9983at10239"/>
<evidence type="ECO:0000313" key="2">
    <source>
        <dbReference type="Proteomes" id="UP000202152"/>
    </source>
</evidence>
<dbReference type="EMBL" id="KP282674">
    <property type="protein sequence ID" value="ALG96829.1"/>
    <property type="molecule type" value="Genomic_DNA"/>
</dbReference>
<evidence type="ECO:0000313" key="1">
    <source>
        <dbReference type="EMBL" id="ALG96829.1"/>
    </source>
</evidence>
<reference evidence="1 2" key="1">
    <citation type="journal article" date="2015" name="Environ. Microbiol.">
        <title>Novel viral genomes identified from six metagenomes reveal wide distribution of archaeal viruses and high viral diversity in terrestrial hot springs.</title>
        <authorList>
            <person name="Gudbergsdottir S.R."/>
            <person name="Menzel P."/>
            <person name="Krogh A."/>
            <person name="Young M."/>
            <person name="Peng X."/>
        </authorList>
    </citation>
    <scope>NUCLEOTIDE SEQUENCE [LARGE SCALE GENOMIC DNA]</scope>
    <source>
        <strain evidence="1 2">ABV3</strain>
    </source>
</reference>
<dbReference type="RefSeq" id="YP_009197906.1">
    <property type="nucleotide sequence ID" value="NC_028787.1"/>
</dbReference>
<organism evidence="1 2">
    <name type="scientific">Acidianus bottle-shaped virus 3 strain ABV3</name>
    <dbReference type="NCBI Taxonomy" id="1732174"/>
    <lineage>
        <taxon>Viruses</taxon>
        <taxon>Viruses incertae sedis</taxon>
        <taxon>Ampullaviridae</taxon>
        <taxon>Bottigliavirus</taxon>
        <taxon>Bottigliavirus krisuvikense</taxon>
        <taxon>Bottigliavirus ABV3</taxon>
    </lineage>
</organism>
<dbReference type="SUPFAM" id="SSF53756">
    <property type="entry name" value="UDP-Glycosyltransferase/glycogen phosphorylase"/>
    <property type="match status" value="1"/>
</dbReference>
<keyword evidence="2" id="KW-1185">Reference proteome</keyword>
<dbReference type="Proteomes" id="UP000202152">
    <property type="component" value="Segment"/>
</dbReference>
<proteinExistence type="predicted"/>
<name>A0A0N9P735_9VIRU</name>
<accession>A0A0N9P735</accession>
<protein>
    <recommendedName>
        <fullName evidence="3">Glycosyltransferase</fullName>
    </recommendedName>
</protein>
<sequence length="313" mass="36549">MSIELTFITTTNSGSYDRLASRQASLLEKKFGIKSEIIRSAQMQKSEVHGSHVIIYTTFNILPQLYKIYERDLRGKEVIALIDSALYTIPYLIIEKLLKEHRIYTTSMFNQENFEKLGIKIPYVSHFVPDPNTSGRILEWHDRNYDFITVGINETDFDRKGHYWNWIVEKWGFKTVRVCSNWCPSPFMSNVSDDKLYELYAHSKWYLATSHAETPHLPLIEAYAFGTPGICLNAHEFRFICRGITFEPAYVNVKGMKNFYFAEIDASSFISAVGESRDVKKFETYSQIARQYFEEKFSMNKRLDEFMKLVGLD</sequence>